<sequence length="118" mass="13590">MPPISKYLRWIHYFAFCRQHRINPLPDAYTMDSIDASLLKAFRHLRDYKPVNDIGVRREQAQWINFAGAVQRCESQGFDEKTVEKLLQTVRELGGEKVAWKANFTMDSSGNLLGVMVG</sequence>
<dbReference type="AlphaFoldDB" id="A0A8H3G880"/>
<organism evidence="1 2">
    <name type="scientific">Heterodermia speciosa</name>
    <dbReference type="NCBI Taxonomy" id="116794"/>
    <lineage>
        <taxon>Eukaryota</taxon>
        <taxon>Fungi</taxon>
        <taxon>Dikarya</taxon>
        <taxon>Ascomycota</taxon>
        <taxon>Pezizomycotina</taxon>
        <taxon>Lecanoromycetes</taxon>
        <taxon>OSLEUM clade</taxon>
        <taxon>Lecanoromycetidae</taxon>
        <taxon>Caliciales</taxon>
        <taxon>Physciaceae</taxon>
        <taxon>Heterodermia</taxon>
    </lineage>
</organism>
<reference evidence="1" key="1">
    <citation type="submission" date="2021-03" db="EMBL/GenBank/DDBJ databases">
        <authorList>
            <person name="Tagirdzhanova G."/>
        </authorList>
    </citation>
    <scope>NUCLEOTIDE SEQUENCE</scope>
</reference>
<dbReference type="EMBL" id="CAJPDS010000091">
    <property type="protein sequence ID" value="CAF9936377.1"/>
    <property type="molecule type" value="Genomic_DNA"/>
</dbReference>
<evidence type="ECO:0000313" key="1">
    <source>
        <dbReference type="EMBL" id="CAF9936377.1"/>
    </source>
</evidence>
<comment type="caution">
    <text evidence="1">The sequence shown here is derived from an EMBL/GenBank/DDBJ whole genome shotgun (WGS) entry which is preliminary data.</text>
</comment>
<dbReference type="Proteomes" id="UP000664521">
    <property type="component" value="Unassembled WGS sequence"/>
</dbReference>
<gene>
    <name evidence="1" type="ORF">HETSPECPRED_010312</name>
</gene>
<accession>A0A8H3G880</accession>
<evidence type="ECO:0000313" key="2">
    <source>
        <dbReference type="Proteomes" id="UP000664521"/>
    </source>
</evidence>
<proteinExistence type="predicted"/>
<keyword evidence="2" id="KW-1185">Reference proteome</keyword>
<protein>
    <submittedName>
        <fullName evidence="1">Uncharacterized protein</fullName>
    </submittedName>
</protein>
<name>A0A8H3G880_9LECA</name>